<dbReference type="Proteomes" id="UP000015105">
    <property type="component" value="Chromosome 2D"/>
</dbReference>
<accession>A0A453AS88</accession>
<dbReference type="Gramene" id="AET2Gv20246500.3">
    <property type="protein sequence ID" value="AET2Gv20246500.3"/>
    <property type="gene ID" value="AET2Gv20246500"/>
</dbReference>
<evidence type="ECO:0000313" key="2">
    <source>
        <dbReference type="Proteomes" id="UP000015105"/>
    </source>
</evidence>
<organism evidence="1 2">
    <name type="scientific">Aegilops tauschii subsp. strangulata</name>
    <name type="common">Goatgrass</name>
    <dbReference type="NCBI Taxonomy" id="200361"/>
    <lineage>
        <taxon>Eukaryota</taxon>
        <taxon>Viridiplantae</taxon>
        <taxon>Streptophyta</taxon>
        <taxon>Embryophyta</taxon>
        <taxon>Tracheophyta</taxon>
        <taxon>Spermatophyta</taxon>
        <taxon>Magnoliopsida</taxon>
        <taxon>Liliopsida</taxon>
        <taxon>Poales</taxon>
        <taxon>Poaceae</taxon>
        <taxon>BOP clade</taxon>
        <taxon>Pooideae</taxon>
        <taxon>Triticodae</taxon>
        <taxon>Triticeae</taxon>
        <taxon>Triticinae</taxon>
        <taxon>Aegilops</taxon>
    </lineage>
</organism>
<evidence type="ECO:0000313" key="1">
    <source>
        <dbReference type="EnsemblPlants" id="AET2Gv20246500.3"/>
    </source>
</evidence>
<dbReference type="EnsemblPlants" id="AET2Gv20246500.3">
    <property type="protein sequence ID" value="AET2Gv20246500.3"/>
    <property type="gene ID" value="AET2Gv20246500"/>
</dbReference>
<protein>
    <submittedName>
        <fullName evidence="1">Uncharacterized protein</fullName>
    </submittedName>
</protein>
<sequence>KISVREALKRHMYVMRKSTFVKSKTAKLLVEQVYGQIKHVL</sequence>
<keyword evidence="2" id="KW-1185">Reference proteome</keyword>
<reference evidence="2" key="2">
    <citation type="journal article" date="2017" name="Nat. Plants">
        <title>The Aegilops tauschii genome reveals multiple impacts of transposons.</title>
        <authorList>
            <person name="Zhao G."/>
            <person name="Zou C."/>
            <person name="Li K."/>
            <person name="Wang K."/>
            <person name="Li T."/>
            <person name="Gao L."/>
            <person name="Zhang X."/>
            <person name="Wang H."/>
            <person name="Yang Z."/>
            <person name="Liu X."/>
            <person name="Jiang W."/>
            <person name="Mao L."/>
            <person name="Kong X."/>
            <person name="Jiao Y."/>
            <person name="Jia J."/>
        </authorList>
    </citation>
    <scope>NUCLEOTIDE SEQUENCE [LARGE SCALE GENOMIC DNA]</scope>
    <source>
        <strain evidence="2">cv. AL8/78</strain>
    </source>
</reference>
<proteinExistence type="predicted"/>
<reference evidence="1" key="3">
    <citation type="journal article" date="2017" name="Nature">
        <title>Genome sequence of the progenitor of the wheat D genome Aegilops tauschii.</title>
        <authorList>
            <person name="Luo M.C."/>
            <person name="Gu Y.Q."/>
            <person name="Puiu D."/>
            <person name="Wang H."/>
            <person name="Twardziok S.O."/>
            <person name="Deal K.R."/>
            <person name="Huo N."/>
            <person name="Zhu T."/>
            <person name="Wang L."/>
            <person name="Wang Y."/>
            <person name="McGuire P.E."/>
            <person name="Liu S."/>
            <person name="Long H."/>
            <person name="Ramasamy R.K."/>
            <person name="Rodriguez J.C."/>
            <person name="Van S.L."/>
            <person name="Yuan L."/>
            <person name="Wang Z."/>
            <person name="Xia Z."/>
            <person name="Xiao L."/>
            <person name="Anderson O.D."/>
            <person name="Ouyang S."/>
            <person name="Liang Y."/>
            <person name="Zimin A.V."/>
            <person name="Pertea G."/>
            <person name="Qi P."/>
            <person name="Bennetzen J.L."/>
            <person name="Dai X."/>
            <person name="Dawson M.W."/>
            <person name="Muller H.G."/>
            <person name="Kugler K."/>
            <person name="Rivarola-Duarte L."/>
            <person name="Spannagl M."/>
            <person name="Mayer K.F.X."/>
            <person name="Lu F.H."/>
            <person name="Bevan M.W."/>
            <person name="Leroy P."/>
            <person name="Li P."/>
            <person name="You F.M."/>
            <person name="Sun Q."/>
            <person name="Liu Z."/>
            <person name="Lyons E."/>
            <person name="Wicker T."/>
            <person name="Salzberg S.L."/>
            <person name="Devos K.M."/>
            <person name="Dvorak J."/>
        </authorList>
    </citation>
    <scope>NUCLEOTIDE SEQUENCE [LARGE SCALE GENOMIC DNA]</scope>
    <source>
        <strain evidence="1">cv. AL8/78</strain>
    </source>
</reference>
<reference evidence="2" key="1">
    <citation type="journal article" date="2014" name="Science">
        <title>Ancient hybridizations among the ancestral genomes of bread wheat.</title>
        <authorList>
            <consortium name="International Wheat Genome Sequencing Consortium,"/>
            <person name="Marcussen T."/>
            <person name="Sandve S.R."/>
            <person name="Heier L."/>
            <person name="Spannagl M."/>
            <person name="Pfeifer M."/>
            <person name="Jakobsen K.S."/>
            <person name="Wulff B.B."/>
            <person name="Steuernagel B."/>
            <person name="Mayer K.F."/>
            <person name="Olsen O.A."/>
        </authorList>
    </citation>
    <scope>NUCLEOTIDE SEQUENCE [LARGE SCALE GENOMIC DNA]</scope>
    <source>
        <strain evidence="2">cv. AL8/78</strain>
    </source>
</reference>
<reference evidence="1" key="5">
    <citation type="journal article" date="2021" name="G3 (Bethesda)">
        <title>Aegilops tauschii genome assembly Aet v5.0 features greater sequence contiguity and improved annotation.</title>
        <authorList>
            <person name="Wang L."/>
            <person name="Zhu T."/>
            <person name="Rodriguez J.C."/>
            <person name="Deal K.R."/>
            <person name="Dubcovsky J."/>
            <person name="McGuire P.E."/>
            <person name="Lux T."/>
            <person name="Spannagl M."/>
            <person name="Mayer K.F.X."/>
            <person name="Baldrich P."/>
            <person name="Meyers B.C."/>
            <person name="Huo N."/>
            <person name="Gu Y.Q."/>
            <person name="Zhou H."/>
            <person name="Devos K.M."/>
            <person name="Bennetzen J.L."/>
            <person name="Unver T."/>
            <person name="Budak H."/>
            <person name="Gulick P.J."/>
            <person name="Galiba G."/>
            <person name="Kalapos B."/>
            <person name="Nelson D.R."/>
            <person name="Li P."/>
            <person name="You F.M."/>
            <person name="Luo M.C."/>
            <person name="Dvorak J."/>
        </authorList>
    </citation>
    <scope>NUCLEOTIDE SEQUENCE [LARGE SCALE GENOMIC DNA]</scope>
    <source>
        <strain evidence="1">cv. AL8/78</strain>
    </source>
</reference>
<name>A0A453AS88_AEGTS</name>
<reference evidence="1" key="4">
    <citation type="submission" date="2019-03" db="UniProtKB">
        <authorList>
            <consortium name="EnsemblPlants"/>
        </authorList>
    </citation>
    <scope>IDENTIFICATION</scope>
</reference>
<dbReference type="AlphaFoldDB" id="A0A453AS88"/>